<evidence type="ECO:0000313" key="4">
    <source>
        <dbReference type="EMBL" id="PNP48753.1"/>
    </source>
</evidence>
<dbReference type="PROSITE" id="PS51186">
    <property type="entry name" value="GNAT"/>
    <property type="match status" value="1"/>
</dbReference>
<dbReference type="Gene3D" id="3.40.630.30">
    <property type="match status" value="1"/>
</dbReference>
<dbReference type="PANTHER" id="PTHR10908:SF0">
    <property type="entry name" value="SEROTONIN N-ACETYLTRANSFERASE"/>
    <property type="match status" value="1"/>
</dbReference>
<keyword evidence="2" id="KW-0012">Acyltransferase</keyword>
<dbReference type="CDD" id="cd04301">
    <property type="entry name" value="NAT_SF"/>
    <property type="match status" value="1"/>
</dbReference>
<feature type="domain" description="N-acetyltransferase" evidence="3">
    <location>
        <begin position="121"/>
        <end position="265"/>
    </location>
</feature>
<protein>
    <recommendedName>
        <fullName evidence="3">N-acetyltransferase domain-containing protein</fullName>
    </recommendedName>
</protein>
<dbReference type="InterPro" id="IPR016181">
    <property type="entry name" value="Acyl_CoA_acyltransferase"/>
</dbReference>
<accession>A0A2K0TT94</accession>
<evidence type="ECO:0000259" key="3">
    <source>
        <dbReference type="PROSITE" id="PS51186"/>
    </source>
</evidence>
<evidence type="ECO:0000313" key="5">
    <source>
        <dbReference type="Proteomes" id="UP000236546"/>
    </source>
</evidence>
<dbReference type="OrthoDB" id="30840at2759"/>
<evidence type="ECO:0000256" key="2">
    <source>
        <dbReference type="ARBA" id="ARBA00023315"/>
    </source>
</evidence>
<dbReference type="PANTHER" id="PTHR10908">
    <property type="entry name" value="SEROTONIN N-ACETYLTRANSFERASE"/>
    <property type="match status" value="1"/>
</dbReference>
<comment type="caution">
    <text evidence="4">The sequence shown here is derived from an EMBL/GenBank/DDBJ whole genome shotgun (WGS) entry which is preliminary data.</text>
</comment>
<sequence>MCLDFIAVIPISANDEVDLVDEQVEPDTTIDDRLYQFQFFKPCLSKDFLQSMPFCFNPKLAFLKPQHVVTTIFLEQCAFEHSQRGFSKQLTEYRIRFSGTLSYGLFNICDVTERKDWLLKMKMRGWNMPDCPEDVRRFMFVHMVATMGCDPVVTDKDMDCPKNWKEVLHGRQRYPSEPVGHRSYGRTVCLHSIVVNPWLQGLGLGTAALKSYVQRIHSRGLADRVALLCRKHEIRFFAKCGFKNIGRSDTTSLPGQYYNMIFDLPERGTHIEWKGIRADAENL</sequence>
<organism evidence="4 5">
    <name type="scientific">Trichoderma gamsii</name>
    <dbReference type="NCBI Taxonomy" id="398673"/>
    <lineage>
        <taxon>Eukaryota</taxon>
        <taxon>Fungi</taxon>
        <taxon>Dikarya</taxon>
        <taxon>Ascomycota</taxon>
        <taxon>Pezizomycotina</taxon>
        <taxon>Sordariomycetes</taxon>
        <taxon>Hypocreomycetidae</taxon>
        <taxon>Hypocreales</taxon>
        <taxon>Hypocreaceae</taxon>
        <taxon>Trichoderma</taxon>
    </lineage>
</organism>
<dbReference type="Pfam" id="PF00583">
    <property type="entry name" value="Acetyltransf_1"/>
    <property type="match status" value="1"/>
</dbReference>
<name>A0A2K0TT94_9HYPO</name>
<dbReference type="Proteomes" id="UP000236546">
    <property type="component" value="Unassembled WGS sequence"/>
</dbReference>
<dbReference type="InterPro" id="IPR000182">
    <property type="entry name" value="GNAT_dom"/>
</dbReference>
<proteinExistence type="predicted"/>
<gene>
    <name evidence="4" type="ORF">TGAMA5MH_00207</name>
</gene>
<dbReference type="AlphaFoldDB" id="A0A2K0TT94"/>
<dbReference type="InterPro" id="IPR051635">
    <property type="entry name" value="SNAT-like"/>
</dbReference>
<dbReference type="SUPFAM" id="SSF55729">
    <property type="entry name" value="Acyl-CoA N-acyltransferases (Nat)"/>
    <property type="match status" value="1"/>
</dbReference>
<evidence type="ECO:0000256" key="1">
    <source>
        <dbReference type="ARBA" id="ARBA00022679"/>
    </source>
</evidence>
<keyword evidence="1" id="KW-0808">Transferase</keyword>
<dbReference type="GO" id="GO:0004059">
    <property type="term" value="F:aralkylamine N-acetyltransferase activity"/>
    <property type="evidence" value="ECO:0007669"/>
    <property type="project" value="TreeGrafter"/>
</dbReference>
<dbReference type="GO" id="GO:0005737">
    <property type="term" value="C:cytoplasm"/>
    <property type="evidence" value="ECO:0007669"/>
    <property type="project" value="TreeGrafter"/>
</dbReference>
<reference evidence="4 5" key="1">
    <citation type="submission" date="2017-02" db="EMBL/GenBank/DDBJ databases">
        <title>Genomes of Trichoderma spp. with biocontrol activity.</title>
        <authorList>
            <person name="Gardiner D."/>
            <person name="Kazan K."/>
            <person name="Vos C."/>
            <person name="Harvey P."/>
        </authorList>
    </citation>
    <scope>NUCLEOTIDE SEQUENCE [LARGE SCALE GENOMIC DNA]</scope>
    <source>
        <strain evidence="4 5">A5MH</strain>
    </source>
</reference>
<dbReference type="EMBL" id="MTYH01000002">
    <property type="protein sequence ID" value="PNP48753.1"/>
    <property type="molecule type" value="Genomic_DNA"/>
</dbReference>